<evidence type="ECO:0000313" key="2">
    <source>
        <dbReference type="EMBL" id="BAI61501.1"/>
    </source>
</evidence>
<keyword evidence="3" id="KW-1185">Reference proteome</keyword>
<dbReference type="InterPro" id="IPR016181">
    <property type="entry name" value="Acyl_CoA_acyltransferase"/>
</dbReference>
<dbReference type="AlphaFoldDB" id="D1YYH9"/>
<dbReference type="Proteomes" id="UP000001882">
    <property type="component" value="Chromosome"/>
</dbReference>
<dbReference type="GeneID" id="8681386"/>
<dbReference type="CDD" id="cd04301">
    <property type="entry name" value="NAT_SF"/>
    <property type="match status" value="1"/>
</dbReference>
<dbReference type="Gene3D" id="3.40.630.30">
    <property type="match status" value="1"/>
</dbReference>
<accession>D1YYH9</accession>
<sequence>MAHKEDKGMKIRHAGLDDAAGICDVHKSHIERWYRKLGAEHVDVAYKDLSIGERWGFGGPWMSAETCSVHLNNLLLQHQFPFVALDKDRPVGETEFFVGDEGPHFGKTLHIGLLYVLKKRSGHGIGSALVDKAVRFATDQGCDTVTVASAMANVGFYEKCGFTIEGRMVELEASTKEYDVDIVKLPPPMSLWAFTRGLPMPVGRYQSSAFHVFEQLDQYAVPEFMDCRRDRVFVKINGHPSMLAFTRYDTVPERADVYGWSEAGAEAVAKAALTLLHKEGVRYATILLDGDDYYAIADSLDAAVKGSRGSLLRRLRK</sequence>
<dbReference type="Pfam" id="PF00583">
    <property type="entry name" value="Acetyltransf_1"/>
    <property type="match status" value="1"/>
</dbReference>
<dbReference type="InterPro" id="IPR000182">
    <property type="entry name" value="GNAT_dom"/>
</dbReference>
<dbReference type="STRING" id="304371.MCP_1429"/>
<name>D1YYH9_METPS</name>
<dbReference type="RefSeq" id="WP_012900180.1">
    <property type="nucleotide sequence ID" value="NC_013665.1"/>
</dbReference>
<dbReference type="OrthoDB" id="194677at2157"/>
<reference evidence="2 3" key="2">
    <citation type="journal article" date="2008" name="Int. J. Syst. Evol. Microbiol.">
        <title>Methanocella paludicola gen. nov., sp. nov., a methane-producing archaeon, the first isolate of the lineage 'Rice Cluster I', and proposal of the new archaeal order Methanocellales ord. nov.</title>
        <authorList>
            <person name="Sakai S."/>
            <person name="Imachi H."/>
            <person name="Hanada S."/>
            <person name="Ohashi A."/>
            <person name="Harada H."/>
            <person name="Kamagata Y."/>
        </authorList>
    </citation>
    <scope>NUCLEOTIDE SEQUENCE [LARGE SCALE GENOMIC DNA]</scope>
    <source>
        <strain evidence="3">DSM 17711 / JCM 13418 / NBRC 101707 / SANAE</strain>
    </source>
</reference>
<dbReference type="eggNOG" id="arCOG00844">
    <property type="taxonomic scope" value="Archaea"/>
</dbReference>
<dbReference type="GO" id="GO:0016747">
    <property type="term" value="F:acyltransferase activity, transferring groups other than amino-acyl groups"/>
    <property type="evidence" value="ECO:0007669"/>
    <property type="project" value="InterPro"/>
</dbReference>
<organism evidence="2 3">
    <name type="scientific">Methanocella paludicola (strain DSM 17711 / JCM 13418 / NBRC 101707 / SANAE)</name>
    <dbReference type="NCBI Taxonomy" id="304371"/>
    <lineage>
        <taxon>Archaea</taxon>
        <taxon>Methanobacteriati</taxon>
        <taxon>Methanobacteriota</taxon>
        <taxon>Stenosarchaea group</taxon>
        <taxon>Methanomicrobia</taxon>
        <taxon>Methanocellales</taxon>
        <taxon>Methanocellaceae</taxon>
        <taxon>Methanocella</taxon>
    </lineage>
</organism>
<dbReference type="PROSITE" id="PS51186">
    <property type="entry name" value="GNAT"/>
    <property type="match status" value="1"/>
</dbReference>
<dbReference type="EMBL" id="AP011532">
    <property type="protein sequence ID" value="BAI61501.1"/>
    <property type="molecule type" value="Genomic_DNA"/>
</dbReference>
<evidence type="ECO:0000259" key="1">
    <source>
        <dbReference type="PROSITE" id="PS51186"/>
    </source>
</evidence>
<dbReference type="KEGG" id="mpd:MCP_1429"/>
<gene>
    <name evidence="2" type="ordered locus">MCP_1429</name>
</gene>
<evidence type="ECO:0000313" key="3">
    <source>
        <dbReference type="Proteomes" id="UP000001882"/>
    </source>
</evidence>
<dbReference type="InParanoid" id="D1YYH9"/>
<protein>
    <submittedName>
        <fullName evidence="2">GCN5-related N-acetyltransferase family protein</fullName>
    </submittedName>
</protein>
<reference evidence="3" key="3">
    <citation type="journal article" date="2011" name="PLoS ONE">
        <title>Genome sequence of a mesophilic hydrogenotrophic methanogen Methanocella paludicola, the first cultivated representative of the order Methanocellales.</title>
        <authorList>
            <person name="Sakai S."/>
            <person name="Takaki Y."/>
            <person name="Shimamura S."/>
            <person name="Sekine M."/>
            <person name="Tajima T."/>
            <person name="Kosugi H."/>
            <person name="Ichikawa N."/>
            <person name="Tasumi E."/>
            <person name="Hiraki A.T."/>
            <person name="Shimizu A."/>
            <person name="Kato Y."/>
            <person name="Nishiko R."/>
            <person name="Mori K."/>
            <person name="Fujita N."/>
            <person name="Imachi H."/>
            <person name="Takai K."/>
        </authorList>
    </citation>
    <scope>NUCLEOTIDE SEQUENCE [LARGE SCALE GENOMIC DNA]</scope>
    <source>
        <strain evidence="3">DSM 17711 / JCM 13418 / NBRC 101707 / SANAE</strain>
    </source>
</reference>
<dbReference type="SUPFAM" id="SSF55729">
    <property type="entry name" value="Acyl-CoA N-acyltransferases (Nat)"/>
    <property type="match status" value="1"/>
</dbReference>
<proteinExistence type="predicted"/>
<feature type="domain" description="N-acetyltransferase" evidence="1">
    <location>
        <begin position="9"/>
        <end position="187"/>
    </location>
</feature>
<reference evidence="2 3" key="1">
    <citation type="journal article" date="2007" name="Appl. Environ. Microbiol.">
        <title>Isolation of key methanogens for global methane emission from rice paddy fields: a novel isolate affiliated with the clone cluster rice cluster I.</title>
        <authorList>
            <person name="Sakai S."/>
            <person name="Imachi H."/>
            <person name="Sekiguchi Y."/>
            <person name="Ohashi A."/>
            <person name="Harada H."/>
            <person name="Kamagata Y."/>
        </authorList>
    </citation>
    <scope>NUCLEOTIDE SEQUENCE [LARGE SCALE GENOMIC DNA]</scope>
    <source>
        <strain evidence="3">DSM 17711 / JCM 13418 / NBRC 101707 / SANAE</strain>
    </source>
</reference>